<evidence type="ECO:0000313" key="3">
    <source>
        <dbReference type="Proteomes" id="UP000678393"/>
    </source>
</evidence>
<accession>A0A8S3ZQ00</accession>
<proteinExistence type="predicted"/>
<dbReference type="AlphaFoldDB" id="A0A8S3ZQ00"/>
<dbReference type="OrthoDB" id="18585at2759"/>
<reference evidence="2" key="1">
    <citation type="submission" date="2021-04" db="EMBL/GenBank/DDBJ databases">
        <authorList>
            <consortium name="Molecular Ecology Group"/>
        </authorList>
    </citation>
    <scope>NUCLEOTIDE SEQUENCE</scope>
</reference>
<keyword evidence="1" id="KW-0812">Transmembrane</keyword>
<gene>
    <name evidence="2" type="ORF">CUNI_LOCUS17057</name>
</gene>
<keyword evidence="1" id="KW-1133">Transmembrane helix</keyword>
<name>A0A8S3ZQ00_9EUPU</name>
<comment type="caution">
    <text evidence="2">The sequence shown here is derived from an EMBL/GenBank/DDBJ whole genome shotgun (WGS) entry which is preliminary data.</text>
</comment>
<feature type="transmembrane region" description="Helical" evidence="1">
    <location>
        <begin position="76"/>
        <end position="98"/>
    </location>
</feature>
<dbReference type="EMBL" id="CAJHNH020004693">
    <property type="protein sequence ID" value="CAG5131499.1"/>
    <property type="molecule type" value="Genomic_DNA"/>
</dbReference>
<protein>
    <submittedName>
        <fullName evidence="2">Uncharacterized protein</fullName>
    </submittedName>
</protein>
<keyword evidence="1" id="KW-0472">Membrane</keyword>
<dbReference type="Proteomes" id="UP000678393">
    <property type="component" value="Unassembled WGS sequence"/>
</dbReference>
<organism evidence="2 3">
    <name type="scientific">Candidula unifasciata</name>
    <dbReference type="NCBI Taxonomy" id="100452"/>
    <lineage>
        <taxon>Eukaryota</taxon>
        <taxon>Metazoa</taxon>
        <taxon>Spiralia</taxon>
        <taxon>Lophotrochozoa</taxon>
        <taxon>Mollusca</taxon>
        <taxon>Gastropoda</taxon>
        <taxon>Heterobranchia</taxon>
        <taxon>Euthyneura</taxon>
        <taxon>Panpulmonata</taxon>
        <taxon>Eupulmonata</taxon>
        <taxon>Stylommatophora</taxon>
        <taxon>Helicina</taxon>
        <taxon>Helicoidea</taxon>
        <taxon>Geomitridae</taxon>
        <taxon>Candidula</taxon>
    </lineage>
</organism>
<evidence type="ECO:0000313" key="2">
    <source>
        <dbReference type="EMBL" id="CAG5131499.1"/>
    </source>
</evidence>
<keyword evidence="3" id="KW-1185">Reference proteome</keyword>
<feature type="non-terminal residue" evidence="2">
    <location>
        <position position="1"/>
    </location>
</feature>
<evidence type="ECO:0000256" key="1">
    <source>
        <dbReference type="SAM" id="Phobius"/>
    </source>
</evidence>
<sequence length="119" mass="13200">VLIEPVTGRVWVRSVKLQWNVGISNETGSILGWNVTALEVPLQLFWTERVATITDEEIHAYKHLITRLMAVSCGGIIGFGVIALVIIIVGLVVCVYPFKPNRILPMIEDLNSVPNGRHL</sequence>